<dbReference type="Proteomes" id="UP000557307">
    <property type="component" value="Unassembled WGS sequence"/>
</dbReference>
<protein>
    <submittedName>
        <fullName evidence="3">Thiopeptide-type bacteriocin biosynthesis protein</fullName>
    </submittedName>
</protein>
<organism evidence="3 4">
    <name type="scientific">Rhabdobacter roseus</name>
    <dbReference type="NCBI Taxonomy" id="1655419"/>
    <lineage>
        <taxon>Bacteria</taxon>
        <taxon>Pseudomonadati</taxon>
        <taxon>Bacteroidota</taxon>
        <taxon>Cytophagia</taxon>
        <taxon>Cytophagales</taxon>
        <taxon>Cytophagaceae</taxon>
        <taxon>Rhabdobacter</taxon>
    </lineage>
</organism>
<dbReference type="InterPro" id="IPR006827">
    <property type="entry name" value="Lant_deHydtase_N"/>
</dbReference>
<feature type="domain" description="Thiopeptide-type bacteriocin biosynthesis" evidence="2">
    <location>
        <begin position="766"/>
        <end position="1026"/>
    </location>
</feature>
<feature type="domain" description="Lantibiotic dehydratase N-terminal" evidence="1">
    <location>
        <begin position="38"/>
        <end position="692"/>
    </location>
</feature>
<evidence type="ECO:0000313" key="3">
    <source>
        <dbReference type="EMBL" id="MBB5287196.1"/>
    </source>
</evidence>
<proteinExistence type="predicted"/>
<gene>
    <name evidence="3" type="ORF">HNQ92_005358</name>
</gene>
<dbReference type="AlphaFoldDB" id="A0A840TS55"/>
<dbReference type="EMBL" id="JACHGF010000014">
    <property type="protein sequence ID" value="MBB5287196.1"/>
    <property type="molecule type" value="Genomic_DNA"/>
</dbReference>
<evidence type="ECO:0000313" key="4">
    <source>
        <dbReference type="Proteomes" id="UP000557307"/>
    </source>
</evidence>
<evidence type="ECO:0000259" key="1">
    <source>
        <dbReference type="Pfam" id="PF04738"/>
    </source>
</evidence>
<dbReference type="RefSeq" id="WP_184179053.1">
    <property type="nucleotide sequence ID" value="NZ_JACHGF010000014.1"/>
</dbReference>
<accession>A0A840TS55</accession>
<dbReference type="NCBIfam" id="TIGR03891">
    <property type="entry name" value="thiopep_ocin"/>
    <property type="match status" value="1"/>
</dbReference>
<name>A0A840TS55_9BACT</name>
<dbReference type="Pfam" id="PF04738">
    <property type="entry name" value="Lant_dehydr_N"/>
    <property type="match status" value="1"/>
</dbReference>
<dbReference type="Pfam" id="PF14028">
    <property type="entry name" value="Lant_dehydr_C"/>
    <property type="match status" value="1"/>
</dbReference>
<evidence type="ECO:0000259" key="2">
    <source>
        <dbReference type="Pfam" id="PF14028"/>
    </source>
</evidence>
<sequence length="1046" mass="117072">MHVIPHPFYLLRIPTLSLADPLLPGADVDTYLRRQWASPTVREAIQVASPAFYGHLCEALRTPTVLPAKLRLAYWKYLQRMRSRPTPFGLMAGCATGTWASTSAITWSAEASHRKYLRLDAAYLERLVGYLAAQPALREQLLFYPNDSLYRLRAEYRYTEARPEADGRRYFISAVAQSTYLALVLEKAAAGATLPALSHALTDATVTYEDARAFVEELVEQQLLVDDLQPALTDADPLGTLREKLARLEGTSGLVRYLDELQKCLQTDLSEPTRYGLLQEILRNISPSLTEGASPAALVHGTLYVETPTNHLQQRVGQAICRQLRDLRGLARDKTPERIRTFCRRFRERYEGEEVPLLHALDADLGVGYGEGARSQTGRSDLVQDLDAKPAEVPPPPPVDPWKLALLGECLRRGSTCMELEKRDLEELNKKTAEGTWAASGYLMGSLLAASPEALDAGQYSFILQGAEGPSAATLLGRFCPGDARLSTLVQQSLRDEEANYPDAILAEVLHAPDDKAANILARPRLRDYEITYHARSGTDAAHTLPVSDLLVSVTADHRIRLRSRRLQREVIPRLSSAHNFSKGSFIYQFLGDLQTQRGGLALAWLWEGLEALPFLPRVTYQNLILSRAQWRIKSAALAKYPSVETPGAASGAAALRTWLYHEQQVPRYVTLAEGDNELLLDLDVDFCLEVLCSTALSSGAQAREELLLKEWLHTPEQCWLRDGHGEPYVSEIIIPWKSSAPVPAGPSPWPVATAAPRRYYPGDAWLYLKLYAGVETLEEILVAVLEPFVRQPEFGEVVEKWFFVRYTDPDPQLRLRFRVPDAARQVPFYGALKAALQPYLDAGELYRLQWDTYQPEVERYGAHTLENAETLFALDSQSTLKYLGAEAEESTPAERWSFALTSTYRWLVDFGLSPTEMAAWTTHCRDGLLAEYADPAALRKQLNHKYRLAEPDVERLLNTSPTNALLTARTRAMQPVIAEVLAVLGADLSRRNDLLASLVHMSLNRLFATDQRLHELVIYHYLSRYATSQGSRKPQVPAQGTFGDK</sequence>
<comment type="caution">
    <text evidence="3">The sequence shown here is derived from an EMBL/GenBank/DDBJ whole genome shotgun (WGS) entry which is preliminary data.</text>
</comment>
<keyword evidence="4" id="KW-1185">Reference proteome</keyword>
<reference evidence="3 4" key="1">
    <citation type="submission" date="2020-08" db="EMBL/GenBank/DDBJ databases">
        <title>Genomic Encyclopedia of Type Strains, Phase IV (KMG-IV): sequencing the most valuable type-strain genomes for metagenomic binning, comparative biology and taxonomic classification.</title>
        <authorList>
            <person name="Goeker M."/>
        </authorList>
    </citation>
    <scope>NUCLEOTIDE SEQUENCE [LARGE SCALE GENOMIC DNA]</scope>
    <source>
        <strain evidence="3 4">DSM 105074</strain>
    </source>
</reference>
<dbReference type="InterPro" id="IPR023809">
    <property type="entry name" value="Thiopep_bacteriocin_synth_dom"/>
</dbReference>